<dbReference type="KEGG" id="vg:18126171"/>
<keyword evidence="3" id="KW-1185">Reference proteome</keyword>
<dbReference type="GeneID" id="18126171"/>
<accession>V9XVJ9</accession>
<name>V9XVJ9_9ABAC</name>
<protein>
    <submittedName>
        <fullName evidence="2">Uncharacterized protein</fullName>
    </submittedName>
</protein>
<evidence type="ECO:0000313" key="2">
    <source>
        <dbReference type="EMBL" id="AHD25633.1"/>
    </source>
</evidence>
<evidence type="ECO:0000313" key="3">
    <source>
        <dbReference type="Proteomes" id="UP000203482"/>
    </source>
</evidence>
<evidence type="ECO:0000256" key="1">
    <source>
        <dbReference type="SAM" id="MobiDB-lite"/>
    </source>
</evidence>
<dbReference type="EMBL" id="KF894742">
    <property type="protein sequence ID" value="AHD25633.1"/>
    <property type="molecule type" value="Genomic_DNA"/>
</dbReference>
<feature type="region of interest" description="Disordered" evidence="1">
    <location>
        <begin position="11"/>
        <end position="50"/>
    </location>
</feature>
<sequence length="176" mass="20123">MCGKCGLEACGDCGEPPRAGSRGDAEQRRRWSVVKADPGPARRDRARKGHHQPYLQIAAKTGPFNETIKNSFKPCSTYAKSLRELHSFDDYEYKESYDKYLKTATASVTCGKCEATMNVSQYAEHLSVAHKRHPLQLSCIWCDDQNFWERFAATSLMFEHMFLCLQSYVRQQNNVK</sequence>
<organism evidence="2 3">
    <name type="scientific">Choristoneura murinana nucleopolyhedrovirus</name>
    <dbReference type="NCBI Taxonomy" id="1987479"/>
    <lineage>
        <taxon>Viruses</taxon>
        <taxon>Viruses incertae sedis</taxon>
        <taxon>Naldaviricetes</taxon>
        <taxon>Lefavirales</taxon>
        <taxon>Baculoviridae</taxon>
        <taxon>Alphabaculovirus</taxon>
        <taxon>Alphabaculovirus chomurinanae</taxon>
    </lineage>
</organism>
<dbReference type="Proteomes" id="UP000203482">
    <property type="component" value="Segment"/>
</dbReference>
<reference evidence="2 3" key="1">
    <citation type="journal article" date="2014" name="Genome Announc.">
        <title>Genome Sequence of an Alphabaculovirus Isolated from Choristoneura murinana.</title>
        <authorList>
            <person name="Rohrmann G.F."/>
            <person name="Erlandson M.A."/>
            <person name="Theilmann D.A."/>
        </authorList>
    </citation>
    <scope>NUCLEOTIDE SEQUENCE [LARGE SCALE GENOMIC DNA]</scope>
    <source>
        <strain evidence="2 3">Darmstadt</strain>
    </source>
</reference>
<dbReference type="RefSeq" id="YP_008992239.1">
    <property type="nucleotide sequence ID" value="NC_023177.1"/>
</dbReference>
<dbReference type="OrthoDB" id="37283at10239"/>
<gene>
    <name evidence="2" type="ORF">chmu148</name>
</gene>
<proteinExistence type="predicted"/>